<evidence type="ECO:0000313" key="3">
    <source>
        <dbReference type="Proteomes" id="UP001141552"/>
    </source>
</evidence>
<sequence length="97" mass="11023">LNPRSRAPYSHSSLLQGHRRLSLAGWCTTRLCEQLIKMESHCGKLCELVSEQSDGAINQDVAIISKWKISHFNLPYFFIGVVLGMFITAVTIKWLFN</sequence>
<organism evidence="2 3">
    <name type="scientific">Turnera subulata</name>
    <dbReference type="NCBI Taxonomy" id="218843"/>
    <lineage>
        <taxon>Eukaryota</taxon>
        <taxon>Viridiplantae</taxon>
        <taxon>Streptophyta</taxon>
        <taxon>Embryophyta</taxon>
        <taxon>Tracheophyta</taxon>
        <taxon>Spermatophyta</taxon>
        <taxon>Magnoliopsida</taxon>
        <taxon>eudicotyledons</taxon>
        <taxon>Gunneridae</taxon>
        <taxon>Pentapetalae</taxon>
        <taxon>rosids</taxon>
        <taxon>fabids</taxon>
        <taxon>Malpighiales</taxon>
        <taxon>Passifloraceae</taxon>
        <taxon>Turnera</taxon>
    </lineage>
</organism>
<accession>A0A9Q0J4G5</accession>
<evidence type="ECO:0000256" key="1">
    <source>
        <dbReference type="SAM" id="Phobius"/>
    </source>
</evidence>
<feature type="non-terminal residue" evidence="2">
    <location>
        <position position="1"/>
    </location>
</feature>
<dbReference type="AlphaFoldDB" id="A0A9Q0J4G5"/>
<gene>
    <name evidence="2" type="ORF">Tsubulata_000987</name>
</gene>
<comment type="caution">
    <text evidence="2">The sequence shown here is derived from an EMBL/GenBank/DDBJ whole genome shotgun (WGS) entry which is preliminary data.</text>
</comment>
<keyword evidence="1" id="KW-0472">Membrane</keyword>
<keyword evidence="3" id="KW-1185">Reference proteome</keyword>
<protein>
    <submittedName>
        <fullName evidence="2">Uncharacterized protein</fullName>
    </submittedName>
</protein>
<reference evidence="2" key="1">
    <citation type="submission" date="2022-02" db="EMBL/GenBank/DDBJ databases">
        <authorList>
            <person name="Henning P.M."/>
            <person name="McCubbin A.G."/>
            <person name="Shore J.S."/>
        </authorList>
    </citation>
    <scope>NUCLEOTIDE SEQUENCE</scope>
    <source>
        <strain evidence="2">F60SS</strain>
        <tissue evidence="2">Leaves</tissue>
    </source>
</reference>
<keyword evidence="1" id="KW-0812">Transmembrane</keyword>
<proteinExistence type="predicted"/>
<dbReference type="Proteomes" id="UP001141552">
    <property type="component" value="Unassembled WGS sequence"/>
</dbReference>
<feature type="transmembrane region" description="Helical" evidence="1">
    <location>
        <begin position="74"/>
        <end position="96"/>
    </location>
</feature>
<name>A0A9Q0J4G5_9ROSI</name>
<dbReference type="EMBL" id="JAKUCV010005927">
    <property type="protein sequence ID" value="KAJ4829291.1"/>
    <property type="molecule type" value="Genomic_DNA"/>
</dbReference>
<reference evidence="2" key="2">
    <citation type="journal article" date="2023" name="Plants (Basel)">
        <title>Annotation of the Turnera subulata (Passifloraceae) Draft Genome Reveals the S-Locus Evolved after the Divergence of Turneroideae from Passifloroideae in a Stepwise Manner.</title>
        <authorList>
            <person name="Henning P.M."/>
            <person name="Roalson E.H."/>
            <person name="Mir W."/>
            <person name="McCubbin A.G."/>
            <person name="Shore J.S."/>
        </authorList>
    </citation>
    <scope>NUCLEOTIDE SEQUENCE</scope>
    <source>
        <strain evidence="2">F60SS</strain>
    </source>
</reference>
<evidence type="ECO:0000313" key="2">
    <source>
        <dbReference type="EMBL" id="KAJ4829291.1"/>
    </source>
</evidence>
<keyword evidence="1" id="KW-1133">Transmembrane helix</keyword>